<dbReference type="Proteomes" id="UP000268535">
    <property type="component" value="Unassembled WGS sequence"/>
</dbReference>
<keyword evidence="1" id="KW-1133">Transmembrane helix</keyword>
<name>A0A4P9WWT5_9FUNG</name>
<proteinExistence type="predicted"/>
<dbReference type="EMBL" id="ML009142">
    <property type="protein sequence ID" value="RKO97921.1"/>
    <property type="molecule type" value="Genomic_DNA"/>
</dbReference>
<feature type="transmembrane region" description="Helical" evidence="1">
    <location>
        <begin position="132"/>
        <end position="156"/>
    </location>
</feature>
<dbReference type="AlphaFoldDB" id="A0A4P9WWT5"/>
<accession>A0A4P9WWT5</accession>
<keyword evidence="1" id="KW-0472">Membrane</keyword>
<protein>
    <submittedName>
        <fullName evidence="2">Uncharacterized protein</fullName>
    </submittedName>
</protein>
<organism evidence="2 3">
    <name type="scientific">Caulochytrium protostelioides</name>
    <dbReference type="NCBI Taxonomy" id="1555241"/>
    <lineage>
        <taxon>Eukaryota</taxon>
        <taxon>Fungi</taxon>
        <taxon>Fungi incertae sedis</taxon>
        <taxon>Chytridiomycota</taxon>
        <taxon>Chytridiomycota incertae sedis</taxon>
        <taxon>Chytridiomycetes</taxon>
        <taxon>Caulochytriales</taxon>
        <taxon>Caulochytriaceae</taxon>
        <taxon>Caulochytrium</taxon>
    </lineage>
</organism>
<keyword evidence="1" id="KW-0812">Transmembrane</keyword>
<gene>
    <name evidence="2" type="ORF">CAUPRSCDRAFT_10441</name>
</gene>
<sequence length="242" mass="24745">MTSHVSMPYVPRYGVEGMTDASPASAPVAQYARDPESQADAPHATRRLRGGPFRWRSFRDDASGALVKENPAPSPLDANIRALRTAGMAFRGCDEPSHRLAMMVAAWPHLGTALRFDEEPDAAADAPAADGAALALALAAALLLAGALTLSLALFVDLDGAAVREAAGPAAGAASAEVDAAAVAAAAARAANFLALSLAPLDRWAARWARSAVLVATRVESTASLALAGFACAVVRGKHGIT</sequence>
<evidence type="ECO:0000256" key="1">
    <source>
        <dbReference type="SAM" id="Phobius"/>
    </source>
</evidence>
<evidence type="ECO:0000313" key="2">
    <source>
        <dbReference type="EMBL" id="RKO97921.1"/>
    </source>
</evidence>
<evidence type="ECO:0000313" key="3">
    <source>
        <dbReference type="Proteomes" id="UP000268535"/>
    </source>
</evidence>
<reference evidence="3" key="1">
    <citation type="journal article" date="2018" name="Nat. Microbiol.">
        <title>Leveraging single-cell genomics to expand the fungal tree of life.</title>
        <authorList>
            <person name="Ahrendt S.R."/>
            <person name="Quandt C.A."/>
            <person name="Ciobanu D."/>
            <person name="Clum A."/>
            <person name="Salamov A."/>
            <person name="Andreopoulos B."/>
            <person name="Cheng J.F."/>
            <person name="Woyke T."/>
            <person name="Pelin A."/>
            <person name="Henrissat B."/>
            <person name="Reynolds N.K."/>
            <person name="Benny G.L."/>
            <person name="Smith M.E."/>
            <person name="James T.Y."/>
            <person name="Grigoriev I.V."/>
        </authorList>
    </citation>
    <scope>NUCLEOTIDE SEQUENCE [LARGE SCALE GENOMIC DNA]</scope>
    <source>
        <strain evidence="3">ATCC 52028</strain>
    </source>
</reference>